<accession>A0A0K8PXC5</accession>
<feature type="compositionally biased region" description="Basic and acidic residues" evidence="1">
    <location>
        <begin position="51"/>
        <end position="62"/>
    </location>
</feature>
<dbReference type="EMBL" id="DF968425">
    <property type="protein sequence ID" value="GAP52383.1"/>
    <property type="molecule type" value="Genomic_DNA"/>
</dbReference>
<feature type="region of interest" description="Disordered" evidence="1">
    <location>
        <begin position="51"/>
        <end position="72"/>
    </location>
</feature>
<evidence type="ECO:0000313" key="4">
    <source>
        <dbReference type="Proteomes" id="UP000053859"/>
    </source>
</evidence>
<evidence type="ECO:0000259" key="2">
    <source>
        <dbReference type="Pfam" id="PF12773"/>
    </source>
</evidence>
<dbReference type="AlphaFoldDB" id="A0A0K8PXC5"/>
<sequence length="72" mass="7542">MTQETENEKGNRFCKACGTPAEDGKLCSHCGTVLDFPDEGGLIEDQGAAVRREFEGRTEDTGRGSAGGPPGP</sequence>
<name>A0A0K8PXC5_STRAJ</name>
<gene>
    <name evidence="3" type="ORF">SAZU_7258</name>
</gene>
<feature type="domain" description="DZANK-type" evidence="2">
    <location>
        <begin position="5"/>
        <end position="35"/>
    </location>
</feature>
<reference evidence="3" key="1">
    <citation type="journal article" date="2015" name="Genome Announc.">
        <title>Draft Genome Sequence of Thiostrepton-Producing Streptomyces azureus ATCC 14921.</title>
        <authorList>
            <person name="Sakihara K."/>
            <person name="Maeda J."/>
            <person name="Tashiro K."/>
            <person name="Fujino Y."/>
            <person name="Kuhara S."/>
            <person name="Ohshima T."/>
            <person name="Ogata S."/>
            <person name="Doi K."/>
        </authorList>
    </citation>
    <scope>NUCLEOTIDE SEQUENCE [LARGE SCALE GENOMIC DNA]</scope>
    <source>
        <strain evidence="3">ATCC14921</strain>
    </source>
</reference>
<dbReference type="Pfam" id="PF12773">
    <property type="entry name" value="DZR"/>
    <property type="match status" value="1"/>
</dbReference>
<keyword evidence="4" id="KW-1185">Reference proteome</keyword>
<protein>
    <recommendedName>
        <fullName evidence="2">DZANK-type domain-containing protein</fullName>
    </recommendedName>
</protein>
<dbReference type="InterPro" id="IPR025874">
    <property type="entry name" value="DZR"/>
</dbReference>
<organism evidence="3 4">
    <name type="scientific">Streptomyces azureus</name>
    <dbReference type="NCBI Taxonomy" id="146537"/>
    <lineage>
        <taxon>Bacteria</taxon>
        <taxon>Bacillati</taxon>
        <taxon>Actinomycetota</taxon>
        <taxon>Actinomycetes</taxon>
        <taxon>Kitasatosporales</taxon>
        <taxon>Streptomycetaceae</taxon>
        <taxon>Streptomyces</taxon>
    </lineage>
</organism>
<evidence type="ECO:0000313" key="3">
    <source>
        <dbReference type="EMBL" id="GAP52383.1"/>
    </source>
</evidence>
<evidence type="ECO:0000256" key="1">
    <source>
        <dbReference type="SAM" id="MobiDB-lite"/>
    </source>
</evidence>
<dbReference type="Proteomes" id="UP000053859">
    <property type="component" value="Unassembled WGS sequence"/>
</dbReference>
<proteinExistence type="predicted"/>
<dbReference type="PATRIC" id="fig|146537.3.peg.7637"/>
<dbReference type="OrthoDB" id="4273276at2"/>